<dbReference type="AlphaFoldDB" id="A0ABD2Y7I2"/>
<feature type="non-terminal residue" evidence="2">
    <location>
        <position position="1"/>
    </location>
</feature>
<evidence type="ECO:0000313" key="3">
    <source>
        <dbReference type="Proteomes" id="UP001630127"/>
    </source>
</evidence>
<feature type="compositionally biased region" description="Basic and acidic residues" evidence="1">
    <location>
        <begin position="105"/>
        <end position="114"/>
    </location>
</feature>
<feature type="compositionally biased region" description="Basic and acidic residues" evidence="1">
    <location>
        <begin position="8"/>
        <end position="24"/>
    </location>
</feature>
<keyword evidence="3" id="KW-1185">Reference proteome</keyword>
<evidence type="ECO:0000256" key="1">
    <source>
        <dbReference type="SAM" id="MobiDB-lite"/>
    </source>
</evidence>
<sequence length="124" mass="14085">HQTYQGSGHEEHGAQGDNVQKNDDLAQATQKDNAQVVEGQKVQDVGHGDDDDDEIDATFDYVMQRREPIPTSQENQPHQGQEEVGHDSEETEDNVSLIRKFTSTNEKENVDQKRRMTRPTNLKI</sequence>
<comment type="caution">
    <text evidence="2">The sequence shown here is derived from an EMBL/GenBank/DDBJ whole genome shotgun (WGS) entry which is preliminary data.</text>
</comment>
<organism evidence="2 3">
    <name type="scientific">Cinchona calisaya</name>
    <dbReference type="NCBI Taxonomy" id="153742"/>
    <lineage>
        <taxon>Eukaryota</taxon>
        <taxon>Viridiplantae</taxon>
        <taxon>Streptophyta</taxon>
        <taxon>Embryophyta</taxon>
        <taxon>Tracheophyta</taxon>
        <taxon>Spermatophyta</taxon>
        <taxon>Magnoliopsida</taxon>
        <taxon>eudicotyledons</taxon>
        <taxon>Gunneridae</taxon>
        <taxon>Pentapetalae</taxon>
        <taxon>asterids</taxon>
        <taxon>lamiids</taxon>
        <taxon>Gentianales</taxon>
        <taxon>Rubiaceae</taxon>
        <taxon>Cinchonoideae</taxon>
        <taxon>Cinchoneae</taxon>
        <taxon>Cinchona</taxon>
    </lineage>
</organism>
<reference evidence="2 3" key="1">
    <citation type="submission" date="2024-11" db="EMBL/GenBank/DDBJ databases">
        <title>A near-complete genome assembly of Cinchona calisaya.</title>
        <authorList>
            <person name="Lian D.C."/>
            <person name="Zhao X.W."/>
            <person name="Wei L."/>
        </authorList>
    </citation>
    <scope>NUCLEOTIDE SEQUENCE [LARGE SCALE GENOMIC DNA]</scope>
    <source>
        <tissue evidence="2">Nenye</tissue>
    </source>
</reference>
<name>A0ABD2Y7I2_9GENT</name>
<protein>
    <submittedName>
        <fullName evidence="2">Uncharacterized protein</fullName>
    </submittedName>
</protein>
<proteinExistence type="predicted"/>
<accession>A0ABD2Y7I2</accession>
<dbReference type="EMBL" id="JBJUIK010000015">
    <property type="protein sequence ID" value="KAL3502970.1"/>
    <property type="molecule type" value="Genomic_DNA"/>
</dbReference>
<feature type="region of interest" description="Disordered" evidence="1">
    <location>
        <begin position="1"/>
        <end position="124"/>
    </location>
</feature>
<feature type="compositionally biased region" description="Polar residues" evidence="1">
    <location>
        <begin position="70"/>
        <end position="79"/>
    </location>
</feature>
<evidence type="ECO:0000313" key="2">
    <source>
        <dbReference type="EMBL" id="KAL3502970.1"/>
    </source>
</evidence>
<gene>
    <name evidence="2" type="ORF">ACH5RR_037419</name>
</gene>
<dbReference type="Proteomes" id="UP001630127">
    <property type="component" value="Unassembled WGS sequence"/>
</dbReference>